<sequence>MSTQNRSNKKEALLKSAAQNHFKKQPPNTIAIKVHELYGMTLEQYLQGLKIHSKYFGQIKKIKPQNH</sequence>
<reference evidence="1 2" key="1">
    <citation type="submission" date="2018-07" db="EMBL/GenBank/DDBJ databases">
        <title>Genome assembly of strain KB82.</title>
        <authorList>
            <person name="Kukolya J."/>
            <person name="Horvath B."/>
            <person name="Nagy I."/>
            <person name="Toth A."/>
        </authorList>
    </citation>
    <scope>NUCLEOTIDE SEQUENCE [LARGE SCALE GENOMIC DNA]</scope>
    <source>
        <strain evidence="1 2">Kb82</strain>
    </source>
</reference>
<gene>
    <name evidence="1" type="ORF">C4F50_16840</name>
</gene>
<evidence type="ECO:0000313" key="1">
    <source>
        <dbReference type="EMBL" id="MBE8726589.1"/>
    </source>
</evidence>
<organism evidence="1 2">
    <name type="scientific">Flavobacterium hungaricum</name>
    <dbReference type="NCBI Taxonomy" id="2082725"/>
    <lineage>
        <taxon>Bacteria</taxon>
        <taxon>Pseudomonadati</taxon>
        <taxon>Bacteroidota</taxon>
        <taxon>Flavobacteriia</taxon>
        <taxon>Flavobacteriales</taxon>
        <taxon>Flavobacteriaceae</taxon>
        <taxon>Flavobacterium</taxon>
    </lineage>
</organism>
<proteinExistence type="predicted"/>
<dbReference type="RefSeq" id="WP_194139779.1">
    <property type="nucleotide sequence ID" value="NZ_PRDM01000004.1"/>
</dbReference>
<dbReference type="Proteomes" id="UP000640614">
    <property type="component" value="Unassembled WGS sequence"/>
</dbReference>
<name>A0ABR9TNE5_9FLAO</name>
<dbReference type="EMBL" id="PRDM01000004">
    <property type="protein sequence ID" value="MBE8726589.1"/>
    <property type="molecule type" value="Genomic_DNA"/>
</dbReference>
<evidence type="ECO:0000313" key="2">
    <source>
        <dbReference type="Proteomes" id="UP000640614"/>
    </source>
</evidence>
<protein>
    <submittedName>
        <fullName evidence="1">Uncharacterized protein</fullName>
    </submittedName>
</protein>
<accession>A0ABR9TNE5</accession>
<keyword evidence="2" id="KW-1185">Reference proteome</keyword>
<comment type="caution">
    <text evidence="1">The sequence shown here is derived from an EMBL/GenBank/DDBJ whole genome shotgun (WGS) entry which is preliminary data.</text>
</comment>